<keyword evidence="3" id="KW-0547">Nucleotide-binding</keyword>
<dbReference type="Pfam" id="PF05636">
    <property type="entry name" value="HIGH_NTase1"/>
    <property type="match status" value="1"/>
</dbReference>
<dbReference type="SUPFAM" id="SSF52374">
    <property type="entry name" value="Nucleotidylyl transferase"/>
    <property type="match status" value="1"/>
</dbReference>
<dbReference type="EC" id="6.3.4.-" evidence="3"/>
<dbReference type="Gene3D" id="3.40.50.620">
    <property type="entry name" value="HUPs"/>
    <property type="match status" value="1"/>
</dbReference>
<dbReference type="Proteomes" id="UP000199008">
    <property type="component" value="Unassembled WGS sequence"/>
</dbReference>
<gene>
    <name evidence="3" type="primary">tmcAL</name>
    <name evidence="4" type="ORF">SAMN05216216_10174</name>
</gene>
<dbReference type="InterPro" id="IPR014729">
    <property type="entry name" value="Rossmann-like_a/b/a_fold"/>
</dbReference>
<dbReference type="AlphaFoldDB" id="A0A1G9A3L3"/>
<keyword evidence="3" id="KW-0067">ATP-binding</keyword>
<dbReference type="GO" id="GO:0005524">
    <property type="term" value="F:ATP binding"/>
    <property type="evidence" value="ECO:0007669"/>
    <property type="project" value="UniProtKB-KW"/>
</dbReference>
<dbReference type="InterPro" id="IPR008513">
    <property type="entry name" value="tRNA(Met)_cyd_acetate_ligase"/>
</dbReference>
<feature type="binding site" evidence="3">
    <location>
        <position position="152"/>
    </location>
    <ligand>
        <name>ATP</name>
        <dbReference type="ChEBI" id="CHEBI:30616"/>
    </ligand>
</feature>
<evidence type="ECO:0000313" key="4">
    <source>
        <dbReference type="EMBL" id="SDK20990.1"/>
    </source>
</evidence>
<dbReference type="RefSeq" id="WP_092983620.1">
    <property type="nucleotide sequence ID" value="NZ_FNFY01000001.1"/>
</dbReference>
<name>A0A1G9A3L3_9BACL</name>
<dbReference type="GO" id="GO:0006400">
    <property type="term" value="P:tRNA modification"/>
    <property type="evidence" value="ECO:0007669"/>
    <property type="project" value="UniProtKB-UniRule"/>
</dbReference>
<dbReference type="PANTHER" id="PTHR37825">
    <property type="entry name" value="TRNA(MET) CYTIDINE ACETATE LIGASE"/>
    <property type="match status" value="1"/>
</dbReference>
<evidence type="ECO:0000256" key="1">
    <source>
        <dbReference type="ARBA" id="ARBA00022598"/>
    </source>
</evidence>
<dbReference type="GO" id="GO:0016879">
    <property type="term" value="F:ligase activity, forming carbon-nitrogen bonds"/>
    <property type="evidence" value="ECO:0007669"/>
    <property type="project" value="UniProtKB-UniRule"/>
</dbReference>
<evidence type="ECO:0000256" key="3">
    <source>
        <dbReference type="HAMAP-Rule" id="MF_01539"/>
    </source>
</evidence>
<dbReference type="NCBIfam" id="NF010191">
    <property type="entry name" value="PRK13670.1"/>
    <property type="match status" value="1"/>
</dbReference>
<keyword evidence="2 3" id="KW-0819">tRNA processing</keyword>
<keyword evidence="5" id="KW-1185">Reference proteome</keyword>
<feature type="binding site" evidence="3">
    <location>
        <begin position="7"/>
        <end position="20"/>
    </location>
    <ligand>
        <name>ATP</name>
        <dbReference type="ChEBI" id="CHEBI:30616"/>
    </ligand>
</feature>
<evidence type="ECO:0000256" key="2">
    <source>
        <dbReference type="ARBA" id="ARBA00022694"/>
    </source>
</evidence>
<dbReference type="GO" id="GO:0005737">
    <property type="term" value="C:cytoplasm"/>
    <property type="evidence" value="ECO:0007669"/>
    <property type="project" value="UniProtKB-SubCell"/>
</dbReference>
<organism evidence="4 5">
    <name type="scientific">Lacicoccus qingdaonensis</name>
    <dbReference type="NCBI Taxonomy" id="576118"/>
    <lineage>
        <taxon>Bacteria</taxon>
        <taxon>Bacillati</taxon>
        <taxon>Bacillota</taxon>
        <taxon>Bacilli</taxon>
        <taxon>Bacillales</taxon>
        <taxon>Salinicoccaceae</taxon>
        <taxon>Lacicoccus</taxon>
    </lineage>
</organism>
<comment type="function">
    <text evidence="3">Catalyzes the formation of N(4)-acetylcytidine (ac(4)C) at the wobble position of elongator tRNA(Met), using acetate and ATP as substrates. First activates an acetate ion to form acetyladenylate (Ac-AMP) and then transfers the acetyl group to tRNA to form ac(4)C34.</text>
</comment>
<dbReference type="STRING" id="576118.SAMN05216216_10174"/>
<feature type="binding site" evidence="3">
    <location>
        <position position="100"/>
    </location>
    <ligand>
        <name>ATP</name>
        <dbReference type="ChEBI" id="CHEBI:30616"/>
    </ligand>
</feature>
<dbReference type="GO" id="GO:0000049">
    <property type="term" value="F:tRNA binding"/>
    <property type="evidence" value="ECO:0007669"/>
    <property type="project" value="UniProtKB-KW"/>
</dbReference>
<keyword evidence="4" id="KW-0808">Transferase</keyword>
<dbReference type="GO" id="GO:0016740">
    <property type="term" value="F:transferase activity"/>
    <property type="evidence" value="ECO:0007669"/>
    <property type="project" value="UniProtKB-KW"/>
</dbReference>
<evidence type="ECO:0000313" key="5">
    <source>
        <dbReference type="Proteomes" id="UP000199008"/>
    </source>
</evidence>
<sequence length="381" mass="42790">MNVTSLITEYNPFHNGHIYHINESRKIADADIVIAVMSGNFTQRGEAAITNKFIRAEHAVRHVDLVVELPLKNSISFADDFALGGVRIAELLGSTHLVFGSESGDISTLKQLYTRSRDNVDKDELTSLIKQGYSHPRALAELLENVDISGSNNILGLSYIRAVETLRSSITPLTIKRVSNLYNEPDLSKGAFSSATSIRNNIMAGSIQAVKPFMPPELADDILENKPIGNADFFQTLKTIITHKSPRELREIYMMTEGLEHRLKSNVRGTAGYDEFMHRIKTKRYTWTRLNRLMTCILLNITKSKMAAHDVRDINAVRVLAMNSAGQEYLKALKDTDVQIITNVNKENSRHIKDEIMATDVYNIASNSDRNDFNTPVIINR</sequence>
<dbReference type="OrthoDB" id="9769796at2"/>
<proteinExistence type="inferred from homology"/>
<keyword evidence="3" id="KW-0820">tRNA-binding</keyword>
<keyword evidence="3" id="KW-0963">Cytoplasm</keyword>
<dbReference type="EMBL" id="FNFY01000001">
    <property type="protein sequence ID" value="SDK20990.1"/>
    <property type="molecule type" value="Genomic_DNA"/>
</dbReference>
<feature type="binding site" evidence="3">
    <location>
        <position position="177"/>
    </location>
    <ligand>
        <name>ATP</name>
        <dbReference type="ChEBI" id="CHEBI:30616"/>
    </ligand>
</feature>
<keyword evidence="1 3" id="KW-0436">Ligase</keyword>
<comment type="subcellular location">
    <subcellularLocation>
        <location evidence="3">Cytoplasm</location>
    </subcellularLocation>
</comment>
<accession>A0A1G9A3L3</accession>
<protein>
    <recommendedName>
        <fullName evidence="3">tRNA(Met) cytidine acetate ligase</fullName>
        <ecNumber evidence="3">6.3.4.-</ecNumber>
    </recommendedName>
</protein>
<dbReference type="PANTHER" id="PTHR37825:SF1">
    <property type="entry name" value="TRNA(MET) CYTIDINE ACETATE LIGASE"/>
    <property type="match status" value="1"/>
</dbReference>
<keyword evidence="3" id="KW-0694">RNA-binding</keyword>
<dbReference type="HAMAP" id="MF_01539">
    <property type="entry name" value="TmcAL"/>
    <property type="match status" value="1"/>
</dbReference>
<comment type="catalytic activity">
    <reaction evidence="3">
        <text>cytidine(34) in elongator tRNA(Met) + acetate + ATP = N(4)-acetylcytidine(34) in elongator tRNA(Met) + AMP + diphosphate</text>
        <dbReference type="Rhea" id="RHEA:58144"/>
        <dbReference type="Rhea" id="RHEA-COMP:10693"/>
        <dbReference type="Rhea" id="RHEA-COMP:10694"/>
        <dbReference type="ChEBI" id="CHEBI:30089"/>
        <dbReference type="ChEBI" id="CHEBI:30616"/>
        <dbReference type="ChEBI" id="CHEBI:33019"/>
        <dbReference type="ChEBI" id="CHEBI:74900"/>
        <dbReference type="ChEBI" id="CHEBI:82748"/>
        <dbReference type="ChEBI" id="CHEBI:456215"/>
    </reaction>
</comment>
<comment type="similarity">
    <text evidence="3">Belongs to the TmcAL family.</text>
</comment>
<reference evidence="5" key="1">
    <citation type="submission" date="2016-10" db="EMBL/GenBank/DDBJ databases">
        <authorList>
            <person name="Varghese N."/>
            <person name="Submissions S."/>
        </authorList>
    </citation>
    <scope>NUCLEOTIDE SEQUENCE [LARGE SCALE GENOMIC DNA]</scope>
    <source>
        <strain evidence="5">CGMCC 1.8895</strain>
    </source>
</reference>
<comment type="caution">
    <text evidence="3">Lacks conserved residue(s) required for the propagation of feature annotation.</text>
</comment>